<feature type="region of interest" description="Disordered" evidence="1">
    <location>
        <begin position="79"/>
        <end position="128"/>
    </location>
</feature>
<dbReference type="EMBL" id="JABVXQ010000005">
    <property type="protein sequence ID" value="KAF6109473.1"/>
    <property type="molecule type" value="Genomic_DNA"/>
</dbReference>
<proteinExistence type="predicted"/>
<sequence>MLVTPGDRGLEATRGHRWGHSEREEPATPRSPGAPVPPAGLSLKPEEKSLAAGTGPGMEETRVSSALCADTVFKENSSGDAWQIMDERPGRARAPGDRPGRLCSPHPLPGPAGPGTLPETEAGALAPRLVFNI</sequence>
<organism evidence="2 3">
    <name type="scientific">Phyllostomus discolor</name>
    <name type="common">pale spear-nosed bat</name>
    <dbReference type="NCBI Taxonomy" id="89673"/>
    <lineage>
        <taxon>Eukaryota</taxon>
        <taxon>Metazoa</taxon>
        <taxon>Chordata</taxon>
        <taxon>Craniata</taxon>
        <taxon>Vertebrata</taxon>
        <taxon>Euteleostomi</taxon>
        <taxon>Mammalia</taxon>
        <taxon>Eutheria</taxon>
        <taxon>Laurasiatheria</taxon>
        <taxon>Chiroptera</taxon>
        <taxon>Yangochiroptera</taxon>
        <taxon>Phyllostomidae</taxon>
        <taxon>Phyllostominae</taxon>
        <taxon>Phyllostomus</taxon>
    </lineage>
</organism>
<feature type="region of interest" description="Disordered" evidence="1">
    <location>
        <begin position="1"/>
        <end position="63"/>
    </location>
</feature>
<name>A0A834A7G5_9CHIR</name>
<reference evidence="2 3" key="1">
    <citation type="journal article" date="2020" name="Nature">
        <title>Six reference-quality genomes reveal evolution of bat adaptations.</title>
        <authorList>
            <person name="Jebb D."/>
            <person name="Huang Z."/>
            <person name="Pippel M."/>
            <person name="Hughes G.M."/>
            <person name="Lavrichenko K."/>
            <person name="Devanna P."/>
            <person name="Winkler S."/>
            <person name="Jermiin L.S."/>
            <person name="Skirmuntt E.C."/>
            <person name="Katzourakis A."/>
            <person name="Burkitt-Gray L."/>
            <person name="Ray D.A."/>
            <person name="Sullivan K.A.M."/>
            <person name="Roscito J.G."/>
            <person name="Kirilenko B.M."/>
            <person name="Davalos L.M."/>
            <person name="Corthals A.P."/>
            <person name="Power M.L."/>
            <person name="Jones G."/>
            <person name="Ransome R.D."/>
            <person name="Dechmann D.K.N."/>
            <person name="Locatelli A.G."/>
            <person name="Puechmaille S.J."/>
            <person name="Fedrigo O."/>
            <person name="Jarvis E.D."/>
            <person name="Hiller M."/>
            <person name="Vernes S.C."/>
            <person name="Myers E.W."/>
            <person name="Teeling E.C."/>
        </authorList>
    </citation>
    <scope>NUCLEOTIDE SEQUENCE [LARGE SCALE GENOMIC DNA]</scope>
    <source>
        <strain evidence="2">Bat1K_MPI-CBG_1</strain>
    </source>
</reference>
<accession>A0A834A7G5</accession>
<gene>
    <name evidence="2" type="ORF">HJG60_010748</name>
</gene>
<comment type="caution">
    <text evidence="2">The sequence shown here is derived from an EMBL/GenBank/DDBJ whole genome shotgun (WGS) entry which is preliminary data.</text>
</comment>
<dbReference type="Proteomes" id="UP000664940">
    <property type="component" value="Unassembled WGS sequence"/>
</dbReference>
<evidence type="ECO:0000313" key="3">
    <source>
        <dbReference type="Proteomes" id="UP000664940"/>
    </source>
</evidence>
<evidence type="ECO:0000313" key="2">
    <source>
        <dbReference type="EMBL" id="KAF6109473.1"/>
    </source>
</evidence>
<protein>
    <submittedName>
        <fullName evidence="2">Uncharacterized protein</fullName>
    </submittedName>
</protein>
<evidence type="ECO:0000256" key="1">
    <source>
        <dbReference type="SAM" id="MobiDB-lite"/>
    </source>
</evidence>
<feature type="compositionally biased region" description="Basic and acidic residues" evidence="1">
    <location>
        <begin position="8"/>
        <end position="27"/>
    </location>
</feature>
<dbReference type="AlphaFoldDB" id="A0A834A7G5"/>
<feature type="compositionally biased region" description="Basic and acidic residues" evidence="1">
    <location>
        <begin position="85"/>
        <end position="100"/>
    </location>
</feature>